<evidence type="ECO:0000256" key="1">
    <source>
        <dbReference type="SAM" id="Coils"/>
    </source>
</evidence>
<proteinExistence type="predicted"/>
<feature type="region of interest" description="Disordered" evidence="2">
    <location>
        <begin position="275"/>
        <end position="296"/>
    </location>
</feature>
<dbReference type="AlphaFoldDB" id="A0A6V7WXL2"/>
<evidence type="ECO:0000313" key="3">
    <source>
        <dbReference type="EMBL" id="CAD2191765.1"/>
    </source>
</evidence>
<comment type="caution">
    <text evidence="3">The sequence shown here is derived from an EMBL/GenBank/DDBJ whole genome shotgun (WGS) entry which is preliminary data.</text>
</comment>
<dbReference type="EMBL" id="CAJEWN010000899">
    <property type="protein sequence ID" value="CAD2191765.1"/>
    <property type="molecule type" value="Genomic_DNA"/>
</dbReference>
<gene>
    <name evidence="3" type="ORF">MENT_LOCUS44616</name>
</gene>
<feature type="region of interest" description="Disordered" evidence="2">
    <location>
        <begin position="433"/>
        <end position="502"/>
    </location>
</feature>
<evidence type="ECO:0000313" key="4">
    <source>
        <dbReference type="Proteomes" id="UP000580250"/>
    </source>
</evidence>
<organism evidence="3 4">
    <name type="scientific">Meloidogyne enterolobii</name>
    <name type="common">Root-knot nematode worm</name>
    <name type="synonym">Meloidogyne mayaguensis</name>
    <dbReference type="NCBI Taxonomy" id="390850"/>
    <lineage>
        <taxon>Eukaryota</taxon>
        <taxon>Metazoa</taxon>
        <taxon>Ecdysozoa</taxon>
        <taxon>Nematoda</taxon>
        <taxon>Chromadorea</taxon>
        <taxon>Rhabditida</taxon>
        <taxon>Tylenchina</taxon>
        <taxon>Tylenchomorpha</taxon>
        <taxon>Tylenchoidea</taxon>
        <taxon>Meloidogynidae</taxon>
        <taxon>Meloidogyninae</taxon>
        <taxon>Meloidogyne</taxon>
    </lineage>
</organism>
<sequence>MALDEEFSKELLERISTLAERIENVDIIKRQQTVLDNLKTLRIGKKKLLHQLQLLLEKEADVQVTNDLIHKLLQSFNELRKQEQEFTCAMREVVVKFCGDLNDVLPKLNEVQQILKNDKDNKFSEFNLLEVERLTLKLKNVQEMIFGFNEMFKEAEDASGLLDEQLKTRLSIYFEKQKRKSLVQRLNDTTLSISKDKNAHHQKFVNAHCNSNSERKQRQLERLRREAVKRGIVNNNVNHVECVETTTVSLETKKEDLENVEKEFELKATIEDDERIPPIPHLPNQEELCTSSSAKNKDELRSKISERFSSLAARKHKMRLIQSRLSNLQQQKMETTYDEALNRYKFLSEMRNKLENLQNSGFTEDDSFNSVCDENQALNQNDGLPKNGEESQDVKLNKFEEPNQGELLAKESDNVNSTVEKAANIDGLVVSSSTNSNDETTFSTIENSLEGVEKGQTAQFGWTGRENQNTSTSKSQTNMEEKQHDDDGSDCGIKLCGKELGN</sequence>
<accession>A0A6V7WXL2</accession>
<feature type="compositionally biased region" description="Polar residues" evidence="2">
    <location>
        <begin position="456"/>
        <end position="478"/>
    </location>
</feature>
<dbReference type="Proteomes" id="UP000580250">
    <property type="component" value="Unassembled WGS sequence"/>
</dbReference>
<protein>
    <submittedName>
        <fullName evidence="3">Uncharacterized protein</fullName>
    </submittedName>
</protein>
<name>A0A6V7WXL2_MELEN</name>
<feature type="coiled-coil region" evidence="1">
    <location>
        <begin position="206"/>
        <end position="263"/>
    </location>
</feature>
<evidence type="ECO:0000256" key="2">
    <source>
        <dbReference type="SAM" id="MobiDB-lite"/>
    </source>
</evidence>
<feature type="compositionally biased region" description="Polar residues" evidence="2">
    <location>
        <begin position="433"/>
        <end position="447"/>
    </location>
</feature>
<dbReference type="OrthoDB" id="2125770at2759"/>
<keyword evidence="1" id="KW-0175">Coiled coil</keyword>
<reference evidence="3 4" key="1">
    <citation type="submission" date="2020-08" db="EMBL/GenBank/DDBJ databases">
        <authorList>
            <person name="Koutsovoulos G."/>
            <person name="Danchin GJ E."/>
        </authorList>
    </citation>
    <scope>NUCLEOTIDE SEQUENCE [LARGE SCALE GENOMIC DNA]</scope>
</reference>